<proteinExistence type="predicted"/>
<sequence length="114" mass="13168">MTAHILKLHSEPFAAIASGHKTIESRLYDEKRRKIQLGDQIMFINRTNPKQTVTATVVGLLRYATFHDLFSHNDPLKFGGESAEWLERQIDEFYSTADQERYGVLGIEFEHESQ</sequence>
<evidence type="ECO:0000313" key="3">
    <source>
        <dbReference type="Proteomes" id="UP000679129"/>
    </source>
</evidence>
<dbReference type="KEGG" id="mnd:KOY48_03825"/>
<dbReference type="SMART" id="SM01022">
    <property type="entry name" value="ASCH"/>
    <property type="match status" value="1"/>
</dbReference>
<feature type="domain" description="ASCH" evidence="1">
    <location>
        <begin position="6"/>
        <end position="113"/>
    </location>
</feature>
<dbReference type="Gene3D" id="2.30.130.30">
    <property type="entry name" value="Hypothetical protein"/>
    <property type="match status" value="1"/>
</dbReference>
<dbReference type="Proteomes" id="UP000679129">
    <property type="component" value="Chromosome"/>
</dbReference>
<dbReference type="AlphaFoldDB" id="A0A8F1SAX0"/>
<organism evidence="2 3">
    <name type="scientific">Candidatus Minimicrobia naudis</name>
    <dbReference type="NCBI Taxonomy" id="2841263"/>
    <lineage>
        <taxon>Bacteria</taxon>
        <taxon>Candidatus Saccharimonadota</taxon>
        <taxon>Candidatus Saccharimonadota incertae sedis</taxon>
        <taxon>Candidatus Minimicrobia</taxon>
    </lineage>
</organism>
<name>A0A8F1SAX0_9BACT</name>
<keyword evidence="3" id="KW-1185">Reference proteome</keyword>
<protein>
    <submittedName>
        <fullName evidence="2">ASCH domain-containing protein</fullName>
    </submittedName>
</protein>
<dbReference type="SUPFAM" id="SSF88697">
    <property type="entry name" value="PUA domain-like"/>
    <property type="match status" value="1"/>
</dbReference>
<gene>
    <name evidence="2" type="ORF">KOY48_03825</name>
</gene>
<reference evidence="2" key="1">
    <citation type="submission" date="2021-06" db="EMBL/GenBank/DDBJ databases">
        <title>An adapted protocol for Saccharibacteria cultivation: two new species join this phylum of Candidate Phyla Radiations.</title>
        <authorList>
            <person name="Ibrahim A."/>
            <person name="Maatouk M."/>
            <person name="Zgheib R."/>
            <person name="Haddad G."/>
            <person name="Bou Khalil J."/>
            <person name="Raoult D."/>
            <person name="Bittar F."/>
        </authorList>
    </citation>
    <scope>NUCLEOTIDE SEQUENCE</scope>
    <source>
        <strain evidence="2">IHU1</strain>
    </source>
</reference>
<dbReference type="Pfam" id="PF04266">
    <property type="entry name" value="ASCH"/>
    <property type="match status" value="1"/>
</dbReference>
<dbReference type="InterPro" id="IPR007374">
    <property type="entry name" value="ASCH_domain"/>
</dbReference>
<accession>A0A8F1SAX0</accession>
<dbReference type="EMBL" id="CP076460">
    <property type="protein sequence ID" value="QWQ32003.1"/>
    <property type="molecule type" value="Genomic_DNA"/>
</dbReference>
<evidence type="ECO:0000259" key="1">
    <source>
        <dbReference type="SMART" id="SM01022"/>
    </source>
</evidence>
<evidence type="ECO:0000313" key="2">
    <source>
        <dbReference type="EMBL" id="QWQ32003.1"/>
    </source>
</evidence>
<dbReference type="InterPro" id="IPR015947">
    <property type="entry name" value="PUA-like_sf"/>
</dbReference>